<evidence type="ECO:0000256" key="2">
    <source>
        <dbReference type="ARBA" id="ARBA00023125"/>
    </source>
</evidence>
<feature type="compositionally biased region" description="Polar residues" evidence="5">
    <location>
        <begin position="328"/>
        <end position="337"/>
    </location>
</feature>
<protein>
    <submittedName>
        <fullName evidence="9">Uncharacterized protein</fullName>
    </submittedName>
</protein>
<dbReference type="SUPFAM" id="SSF46689">
    <property type="entry name" value="Homeodomain-like"/>
    <property type="match status" value="1"/>
</dbReference>
<dbReference type="PROSITE" id="PS50090">
    <property type="entry name" value="MYB_LIKE"/>
    <property type="match status" value="1"/>
</dbReference>
<dbReference type="InterPro" id="IPR017884">
    <property type="entry name" value="SANT_dom"/>
</dbReference>
<dbReference type="InterPro" id="IPR006447">
    <property type="entry name" value="Myb_dom_plants"/>
</dbReference>
<evidence type="ECO:0000256" key="3">
    <source>
        <dbReference type="ARBA" id="ARBA00023163"/>
    </source>
</evidence>
<dbReference type="PANTHER" id="PTHR12802">
    <property type="entry name" value="SWI/SNF COMPLEX-RELATED"/>
    <property type="match status" value="1"/>
</dbReference>
<dbReference type="InterPro" id="IPR009057">
    <property type="entry name" value="Homeodomain-like_sf"/>
</dbReference>
<feature type="region of interest" description="Disordered" evidence="5">
    <location>
        <begin position="437"/>
        <end position="460"/>
    </location>
</feature>
<dbReference type="NCBIfam" id="TIGR01557">
    <property type="entry name" value="myb_SHAQKYF"/>
    <property type="match status" value="1"/>
</dbReference>
<dbReference type="Proteomes" id="UP000553632">
    <property type="component" value="Unassembled WGS sequence"/>
</dbReference>
<feature type="compositionally biased region" description="Low complexity" evidence="5">
    <location>
        <begin position="16"/>
        <end position="27"/>
    </location>
</feature>
<dbReference type="PROSITE" id="PS51294">
    <property type="entry name" value="HTH_MYB"/>
    <property type="match status" value="1"/>
</dbReference>
<dbReference type="InterPro" id="IPR001005">
    <property type="entry name" value="SANT/Myb"/>
</dbReference>
<dbReference type="EMBL" id="JABANO010039459">
    <property type="protein sequence ID" value="KAF4692663.1"/>
    <property type="molecule type" value="Genomic_DNA"/>
</dbReference>
<dbReference type="Pfam" id="PF00249">
    <property type="entry name" value="Myb_DNA-binding"/>
    <property type="match status" value="1"/>
</dbReference>
<feature type="region of interest" description="Disordered" evidence="5">
    <location>
        <begin position="1"/>
        <end position="30"/>
    </location>
</feature>
<feature type="compositionally biased region" description="Low complexity" evidence="5">
    <location>
        <begin position="316"/>
        <end position="327"/>
    </location>
</feature>
<feature type="region of interest" description="Disordered" evidence="5">
    <location>
        <begin position="265"/>
        <end position="296"/>
    </location>
</feature>
<gene>
    <name evidence="9" type="ORF">FOZ63_025736</name>
</gene>
<sequence length="622" mass="65706">MLTTFSNPTGHEGQPSLSSTSSSSSSSECFQLYTAQPGPSCEDAGLAFKRPRLGSEQTTSASSPGGPQEPSNDALQLLTTAYSVQAPAKAMEISRSTKKPLSAWYPQCIEEDIVAVKRLVERRRLPLRGLAVVQQCNDQTSDITTTVDCSEAPSSSASSTLPLVSADYTDITSTPMDALQLLNQTGYGGGLLGNPYLPRPSQQPPRACKHGRWSSEEHLVFLEGLRDHGRDWTTITNLIPTRTNKQVRSHAQKYFQDLDRRLQDHQGSGRVVQPRVSNSQAPMRQQETDASAENTAQAKEQLAMEELLRSLTAAQGTGLSKSTTGSSENLDSNSGWNPQAREAMAARLSQKAAVETIPARAGDSLKAIMGPASGMESTAMCSSNLELAALAAVAANLTSKQGAQDVDARVAAAPFAQGLDLAAIAAAASAISCAPATPPPATAASTSSPSSGQRSPPTGLQAARSIGLLTGGDVLAMDSHLTFVDNMRSILHHFLSALPPASAAYEEVSACLKDVEAHLHECRAWAPIMTGKLHATGQQLYERTSMLFGKYMNSNNSSLKGTNPINNAQSGPGQPCHASEQFSAITGEARCPISTGVAAWQQQQQTATVVPLVSSESPDSTF</sequence>
<evidence type="ECO:0000256" key="1">
    <source>
        <dbReference type="ARBA" id="ARBA00023015"/>
    </source>
</evidence>
<evidence type="ECO:0000313" key="9">
    <source>
        <dbReference type="EMBL" id="KAF4692663.1"/>
    </source>
</evidence>
<accession>A0A7J6P913</accession>
<feature type="region of interest" description="Disordered" evidence="5">
    <location>
        <begin position="53"/>
        <end position="73"/>
    </location>
</feature>
<proteinExistence type="predicted"/>
<keyword evidence="1" id="KW-0805">Transcription regulation</keyword>
<feature type="region of interest" description="Disordered" evidence="5">
    <location>
        <begin position="315"/>
        <end position="337"/>
    </location>
</feature>
<keyword evidence="4" id="KW-0539">Nucleus</keyword>
<feature type="compositionally biased region" description="Low complexity" evidence="5">
    <location>
        <begin position="442"/>
        <end position="451"/>
    </location>
</feature>
<evidence type="ECO:0000259" key="8">
    <source>
        <dbReference type="PROSITE" id="PS51294"/>
    </source>
</evidence>
<comment type="caution">
    <text evidence="9">The sequence shown here is derived from an EMBL/GenBank/DDBJ whole genome shotgun (WGS) entry which is preliminary data.</text>
</comment>
<evidence type="ECO:0000259" key="7">
    <source>
        <dbReference type="PROSITE" id="PS51293"/>
    </source>
</evidence>
<dbReference type="AlphaFoldDB" id="A0A7J6P913"/>
<keyword evidence="3" id="KW-0804">Transcription</keyword>
<dbReference type="PROSITE" id="PS51293">
    <property type="entry name" value="SANT"/>
    <property type="match status" value="1"/>
</dbReference>
<keyword evidence="10" id="KW-1185">Reference proteome</keyword>
<dbReference type="Gene3D" id="1.10.10.60">
    <property type="entry name" value="Homeodomain-like"/>
    <property type="match status" value="1"/>
</dbReference>
<feature type="domain" description="SANT" evidence="7">
    <location>
        <begin position="212"/>
        <end position="251"/>
    </location>
</feature>
<reference evidence="9 10" key="1">
    <citation type="submission" date="2020-04" db="EMBL/GenBank/DDBJ databases">
        <title>Perkinsus olseni comparative genomics.</title>
        <authorList>
            <person name="Bogema D.R."/>
        </authorList>
    </citation>
    <scope>NUCLEOTIDE SEQUENCE [LARGE SCALE GENOMIC DNA]</scope>
    <source>
        <strain evidence="9 10">ATCC PRA-207</strain>
    </source>
</reference>
<keyword evidence="2" id="KW-0238">DNA-binding</keyword>
<organism evidence="9 10">
    <name type="scientific">Perkinsus olseni</name>
    <name type="common">Perkinsus atlanticus</name>
    <dbReference type="NCBI Taxonomy" id="32597"/>
    <lineage>
        <taxon>Eukaryota</taxon>
        <taxon>Sar</taxon>
        <taxon>Alveolata</taxon>
        <taxon>Perkinsozoa</taxon>
        <taxon>Perkinsea</taxon>
        <taxon>Perkinsida</taxon>
        <taxon>Perkinsidae</taxon>
        <taxon>Perkinsus</taxon>
    </lineage>
</organism>
<dbReference type="CDD" id="cd00167">
    <property type="entry name" value="SANT"/>
    <property type="match status" value="1"/>
</dbReference>
<feature type="compositionally biased region" description="Polar residues" evidence="5">
    <location>
        <begin position="275"/>
        <end position="296"/>
    </location>
</feature>
<evidence type="ECO:0000313" key="10">
    <source>
        <dbReference type="Proteomes" id="UP000553632"/>
    </source>
</evidence>
<dbReference type="SMART" id="SM00717">
    <property type="entry name" value="SANT"/>
    <property type="match status" value="1"/>
</dbReference>
<evidence type="ECO:0000256" key="4">
    <source>
        <dbReference type="ARBA" id="ARBA00023242"/>
    </source>
</evidence>
<name>A0A7J6P913_PEROL</name>
<evidence type="ECO:0000259" key="6">
    <source>
        <dbReference type="PROSITE" id="PS50090"/>
    </source>
</evidence>
<dbReference type="GO" id="GO:0003677">
    <property type="term" value="F:DNA binding"/>
    <property type="evidence" value="ECO:0007669"/>
    <property type="project" value="UniProtKB-KW"/>
</dbReference>
<feature type="compositionally biased region" description="Polar residues" evidence="5">
    <location>
        <begin position="55"/>
        <end position="73"/>
    </location>
</feature>
<evidence type="ECO:0000256" key="5">
    <source>
        <dbReference type="SAM" id="MobiDB-lite"/>
    </source>
</evidence>
<feature type="domain" description="HTH myb-type" evidence="8">
    <location>
        <begin position="208"/>
        <end position="259"/>
    </location>
</feature>
<feature type="domain" description="Myb-like" evidence="6">
    <location>
        <begin position="209"/>
        <end position="255"/>
    </location>
</feature>
<dbReference type="InterPro" id="IPR017930">
    <property type="entry name" value="Myb_dom"/>
</dbReference>